<dbReference type="GO" id="GO:0046422">
    <property type="term" value="F:violaxanthin de-epoxidase activity"/>
    <property type="evidence" value="ECO:0007669"/>
    <property type="project" value="InterPro"/>
</dbReference>
<dbReference type="PANTHER" id="PTHR33970">
    <property type="entry name" value="VIOLAXANTHIN DE-EPOXIDASE, CHLOROPLASTIC-RELATED"/>
    <property type="match status" value="1"/>
</dbReference>
<organism evidence="3 4">
    <name type="scientific">Chrysophaeum taylorii</name>
    <dbReference type="NCBI Taxonomy" id="2483200"/>
    <lineage>
        <taxon>Eukaryota</taxon>
        <taxon>Sar</taxon>
        <taxon>Stramenopiles</taxon>
        <taxon>Ochrophyta</taxon>
        <taxon>Pelagophyceae</taxon>
        <taxon>Pelagomonadales</taxon>
        <taxon>Pelagomonadaceae</taxon>
        <taxon>Chrysophaeum</taxon>
    </lineage>
</organism>
<feature type="domain" description="VDE lipocalin" evidence="2">
    <location>
        <begin position="78"/>
        <end position="325"/>
    </location>
</feature>
<sequence length="407" mass="44520">MWFVLLVRVSGLAAPASKCSGGTVRNNGCADVERSRLGLRAWLRTSALAVGLVAASASAENELSALGDKGFDASLIDGECVTSRCSVAAKSCLDSKDCLKGMTCTAKCLGDNACITGCFAKYGTSEMNELLECTVERHGCIKIAILEPGPYETAPAPPLPPLRKFDPKSLRGTWYKVLGWNSRYDCFDCQRNSFKDATADRLDVNVEFSMPRPPRGPGGLDSSYPLKLTESLVFDRQAPTERNARSVGHLFGLTFWENWSVLGENKPGQPEWKFVYYTGKTTQNTYEGAFVYSRQRDLPRASREAVFDLARKAGLDPASFCVIKNDCETCDGDLGVLPARQPRLFVGAATAAEDPDADDLLDPRPRPREGGGMASFFTDLADYLEDPRATANWLFSQQRHVGNTPDY</sequence>
<proteinExistence type="predicted"/>
<feature type="chain" id="PRO_5042039521" description="VDE lipocalin domain-containing protein" evidence="1">
    <location>
        <begin position="22"/>
        <end position="407"/>
    </location>
</feature>
<accession>A0AAD7XMC9</accession>
<dbReference type="Proteomes" id="UP001230188">
    <property type="component" value="Unassembled WGS sequence"/>
</dbReference>
<evidence type="ECO:0000259" key="2">
    <source>
        <dbReference type="Pfam" id="PF07137"/>
    </source>
</evidence>
<comment type="caution">
    <text evidence="3">The sequence shown here is derived from an EMBL/GenBank/DDBJ whole genome shotgun (WGS) entry which is preliminary data.</text>
</comment>
<evidence type="ECO:0000256" key="1">
    <source>
        <dbReference type="SAM" id="SignalP"/>
    </source>
</evidence>
<evidence type="ECO:0000313" key="3">
    <source>
        <dbReference type="EMBL" id="KAJ8604108.1"/>
    </source>
</evidence>
<dbReference type="SUPFAM" id="SSF50814">
    <property type="entry name" value="Lipocalins"/>
    <property type="match status" value="1"/>
</dbReference>
<keyword evidence="1" id="KW-0732">Signal</keyword>
<dbReference type="GO" id="GO:0010028">
    <property type="term" value="P:xanthophyll cycle"/>
    <property type="evidence" value="ECO:0007669"/>
    <property type="project" value="InterPro"/>
</dbReference>
<feature type="signal peptide" evidence="1">
    <location>
        <begin position="1"/>
        <end position="21"/>
    </location>
</feature>
<dbReference type="InterPro" id="IPR012674">
    <property type="entry name" value="Calycin"/>
</dbReference>
<evidence type="ECO:0000313" key="4">
    <source>
        <dbReference type="Proteomes" id="UP001230188"/>
    </source>
</evidence>
<dbReference type="PANTHER" id="PTHR33970:SF1">
    <property type="entry name" value="VIOLAXANTHIN DE-EPOXIDASE, CHLOROPLASTIC"/>
    <property type="match status" value="1"/>
</dbReference>
<gene>
    <name evidence="3" type="ORF">CTAYLR_001774</name>
</gene>
<protein>
    <recommendedName>
        <fullName evidence="2">VDE lipocalin domain-containing protein</fullName>
    </recommendedName>
</protein>
<dbReference type="InterPro" id="IPR044682">
    <property type="entry name" value="VDE"/>
</dbReference>
<dbReference type="AlphaFoldDB" id="A0AAD7XMC9"/>
<dbReference type="Gene3D" id="2.40.128.20">
    <property type="match status" value="1"/>
</dbReference>
<dbReference type="EMBL" id="JAQMWT010000340">
    <property type="protein sequence ID" value="KAJ8604108.1"/>
    <property type="molecule type" value="Genomic_DNA"/>
</dbReference>
<name>A0AAD7XMC9_9STRA</name>
<dbReference type="Pfam" id="PF07137">
    <property type="entry name" value="VDE"/>
    <property type="match status" value="1"/>
</dbReference>
<reference evidence="3" key="1">
    <citation type="submission" date="2023-01" db="EMBL/GenBank/DDBJ databases">
        <title>Metagenome sequencing of chrysophaentin producing Chrysophaeum taylorii.</title>
        <authorList>
            <person name="Davison J."/>
            <person name="Bewley C."/>
        </authorList>
    </citation>
    <scope>NUCLEOTIDE SEQUENCE</scope>
    <source>
        <strain evidence="3">NIES-1699</strain>
    </source>
</reference>
<dbReference type="InterPro" id="IPR010788">
    <property type="entry name" value="VDE_dom"/>
</dbReference>
<keyword evidence="4" id="KW-1185">Reference proteome</keyword>